<dbReference type="PANTHER" id="PTHR43209:SF1">
    <property type="entry name" value="TRNA SULFURTRANSFERASE"/>
    <property type="match status" value="1"/>
</dbReference>
<dbReference type="SMART" id="SM00981">
    <property type="entry name" value="THUMP"/>
    <property type="match status" value="1"/>
</dbReference>
<keyword evidence="8 9" id="KW-0784">Thiamine biosynthesis</keyword>
<dbReference type="Pfam" id="PF22025">
    <property type="entry name" value="ThiI_fer"/>
    <property type="match status" value="1"/>
</dbReference>
<accession>A0ABU6IWU0</accession>
<dbReference type="CDD" id="cd11716">
    <property type="entry name" value="THUMP_ThiI"/>
    <property type="match status" value="1"/>
</dbReference>
<gene>
    <name evidence="9 11" type="primary">thiI</name>
    <name evidence="11" type="ORF">VJ920_02865</name>
</gene>
<dbReference type="EMBL" id="JAYMFH010000003">
    <property type="protein sequence ID" value="MEC4294248.1"/>
    <property type="molecule type" value="Genomic_DNA"/>
</dbReference>
<evidence type="ECO:0000256" key="6">
    <source>
        <dbReference type="ARBA" id="ARBA00022840"/>
    </source>
</evidence>
<keyword evidence="6 9" id="KW-0067">ATP-binding</keyword>
<dbReference type="Proteomes" id="UP001343724">
    <property type="component" value="Unassembled WGS sequence"/>
</dbReference>
<dbReference type="Gene3D" id="3.30.2130.30">
    <property type="match status" value="1"/>
</dbReference>
<evidence type="ECO:0000256" key="8">
    <source>
        <dbReference type="ARBA" id="ARBA00022977"/>
    </source>
</evidence>
<comment type="catalytic activity">
    <reaction evidence="9">
        <text>[ThiS sulfur-carrier protein]-C-terminal Gly-Gly-AMP + S-sulfanyl-L-cysteinyl-[cysteine desulfurase] + AH2 = [ThiS sulfur-carrier protein]-C-terminal-Gly-aminoethanethioate + L-cysteinyl-[cysteine desulfurase] + A + AMP + 2 H(+)</text>
        <dbReference type="Rhea" id="RHEA:43340"/>
        <dbReference type="Rhea" id="RHEA-COMP:12157"/>
        <dbReference type="Rhea" id="RHEA-COMP:12158"/>
        <dbReference type="Rhea" id="RHEA-COMP:12910"/>
        <dbReference type="Rhea" id="RHEA-COMP:19908"/>
        <dbReference type="ChEBI" id="CHEBI:13193"/>
        <dbReference type="ChEBI" id="CHEBI:15378"/>
        <dbReference type="ChEBI" id="CHEBI:17499"/>
        <dbReference type="ChEBI" id="CHEBI:29950"/>
        <dbReference type="ChEBI" id="CHEBI:61963"/>
        <dbReference type="ChEBI" id="CHEBI:90618"/>
        <dbReference type="ChEBI" id="CHEBI:232372"/>
        <dbReference type="ChEBI" id="CHEBI:456215"/>
    </reaction>
</comment>
<evidence type="ECO:0000256" key="3">
    <source>
        <dbReference type="ARBA" id="ARBA00022555"/>
    </source>
</evidence>
<dbReference type="InterPro" id="IPR054173">
    <property type="entry name" value="ThiI_fer"/>
</dbReference>
<dbReference type="InterPro" id="IPR014729">
    <property type="entry name" value="Rossmann-like_a/b/a_fold"/>
</dbReference>
<dbReference type="CDD" id="cd01712">
    <property type="entry name" value="PPase_ThiI"/>
    <property type="match status" value="1"/>
</dbReference>
<keyword evidence="12" id="KW-1185">Reference proteome</keyword>
<dbReference type="InterPro" id="IPR050102">
    <property type="entry name" value="tRNA_sulfurtransferase_ThiI"/>
</dbReference>
<keyword evidence="5 9" id="KW-0547">Nucleotide-binding</keyword>
<dbReference type="SUPFAM" id="SSF143437">
    <property type="entry name" value="THUMP domain-like"/>
    <property type="match status" value="1"/>
</dbReference>
<evidence type="ECO:0000313" key="11">
    <source>
        <dbReference type="EMBL" id="MEC4294248.1"/>
    </source>
</evidence>
<feature type="binding site" evidence="9">
    <location>
        <position position="270"/>
    </location>
    <ligand>
        <name>ATP</name>
        <dbReference type="ChEBI" id="CHEBI:30616"/>
    </ligand>
</feature>
<keyword evidence="4 9" id="KW-0808">Transferase</keyword>
<comment type="caution">
    <text evidence="11">The sequence shown here is derived from an EMBL/GenBank/DDBJ whole genome shotgun (WGS) entry which is preliminary data.</text>
</comment>
<reference evidence="11 12" key="1">
    <citation type="submission" date="2024-01" db="EMBL/GenBank/DDBJ databases">
        <title>novel species in genus Adlercreutzia.</title>
        <authorList>
            <person name="Liu X."/>
        </authorList>
    </citation>
    <scope>NUCLEOTIDE SEQUENCE [LARGE SCALE GENOMIC DNA]</scope>
    <source>
        <strain evidence="11 12">R22</strain>
    </source>
</reference>
<dbReference type="SUPFAM" id="SSF52402">
    <property type="entry name" value="Adenine nucleotide alpha hydrolases-like"/>
    <property type="match status" value="1"/>
</dbReference>
<evidence type="ECO:0000256" key="5">
    <source>
        <dbReference type="ARBA" id="ARBA00022741"/>
    </source>
</evidence>
<dbReference type="InterPro" id="IPR049962">
    <property type="entry name" value="THUMP_ThiI"/>
</dbReference>
<feature type="domain" description="THUMP" evidence="10">
    <location>
        <begin position="66"/>
        <end position="170"/>
    </location>
</feature>
<dbReference type="HAMAP" id="MF_00021">
    <property type="entry name" value="ThiI"/>
    <property type="match status" value="1"/>
</dbReference>
<dbReference type="Pfam" id="PF02568">
    <property type="entry name" value="ThiI"/>
    <property type="match status" value="1"/>
</dbReference>
<keyword evidence="3 9" id="KW-0820">tRNA-binding</keyword>
<evidence type="ECO:0000256" key="9">
    <source>
        <dbReference type="HAMAP-Rule" id="MF_00021"/>
    </source>
</evidence>
<feature type="binding site" evidence="9">
    <location>
        <begin position="213"/>
        <end position="214"/>
    </location>
    <ligand>
        <name>ATP</name>
        <dbReference type="ChEBI" id="CHEBI:30616"/>
    </ligand>
</feature>
<dbReference type="Gene3D" id="3.40.50.620">
    <property type="entry name" value="HUPs"/>
    <property type="match status" value="1"/>
</dbReference>
<dbReference type="Pfam" id="PF02926">
    <property type="entry name" value="THUMP"/>
    <property type="match status" value="1"/>
</dbReference>
<evidence type="ECO:0000256" key="7">
    <source>
        <dbReference type="ARBA" id="ARBA00022884"/>
    </source>
</evidence>
<dbReference type="InterPro" id="IPR003720">
    <property type="entry name" value="tRNA_STrfase"/>
</dbReference>
<comment type="subcellular location">
    <subcellularLocation>
        <location evidence="1 9">Cytoplasm</location>
    </subcellularLocation>
</comment>
<dbReference type="InterPro" id="IPR020536">
    <property type="entry name" value="ThiI_AANH"/>
</dbReference>
<evidence type="ECO:0000259" key="10">
    <source>
        <dbReference type="PROSITE" id="PS51165"/>
    </source>
</evidence>
<dbReference type="EC" id="2.8.1.4" evidence="9"/>
<feature type="binding site" evidence="9">
    <location>
        <position position="292"/>
    </location>
    <ligand>
        <name>ATP</name>
        <dbReference type="ChEBI" id="CHEBI:30616"/>
    </ligand>
</feature>
<feature type="binding site" evidence="9">
    <location>
        <position position="301"/>
    </location>
    <ligand>
        <name>ATP</name>
        <dbReference type="ChEBI" id="CHEBI:30616"/>
    </ligand>
</feature>
<organism evidence="11 12">
    <name type="scientific">Adlercreutzia shanghongiae</name>
    <dbReference type="NCBI Taxonomy" id="3111773"/>
    <lineage>
        <taxon>Bacteria</taxon>
        <taxon>Bacillati</taxon>
        <taxon>Actinomycetota</taxon>
        <taxon>Coriobacteriia</taxon>
        <taxon>Eggerthellales</taxon>
        <taxon>Eggerthellaceae</taxon>
        <taxon>Adlercreutzia</taxon>
    </lineage>
</organism>
<protein>
    <recommendedName>
        <fullName evidence="9">Probable tRNA sulfurtransferase</fullName>
        <ecNumber evidence="9">2.8.1.4</ecNumber>
    </recommendedName>
    <alternativeName>
        <fullName evidence="9">Sulfur carrier protein ThiS sulfurtransferase</fullName>
    </alternativeName>
    <alternativeName>
        <fullName evidence="9">Thiamine biosynthesis protein ThiI</fullName>
    </alternativeName>
    <alternativeName>
        <fullName evidence="9">tRNA 4-thiouridine synthase</fullName>
    </alternativeName>
</protein>
<comment type="similarity">
    <text evidence="9">Belongs to the ThiI family.</text>
</comment>
<dbReference type="GO" id="GO:0140741">
    <property type="term" value="F:tRNA-uracil-4 sulfurtransferase activity"/>
    <property type="evidence" value="ECO:0007669"/>
    <property type="project" value="UniProtKB-EC"/>
</dbReference>
<evidence type="ECO:0000256" key="2">
    <source>
        <dbReference type="ARBA" id="ARBA00022490"/>
    </source>
</evidence>
<dbReference type="InterPro" id="IPR004114">
    <property type="entry name" value="THUMP_dom"/>
</dbReference>
<comment type="function">
    <text evidence="9">Catalyzes the ATP-dependent transfer of a sulfur to tRNA to produce 4-thiouridine in position 8 of tRNAs, which functions as a near-UV photosensor. Also catalyzes the transfer of sulfur to the sulfur carrier protein ThiS, forming ThiS-thiocarboxylate. This is a step in the synthesis of thiazole, in the thiamine biosynthesis pathway. The sulfur is donated as persulfide by IscS.</text>
</comment>
<dbReference type="PANTHER" id="PTHR43209">
    <property type="entry name" value="TRNA SULFURTRANSFERASE"/>
    <property type="match status" value="1"/>
</dbReference>
<comment type="catalytic activity">
    <reaction evidence="9">
        <text>[ThiI sulfur-carrier protein]-S-sulfanyl-L-cysteine + a uridine in tRNA + 2 reduced [2Fe-2S]-[ferredoxin] + ATP + H(+) = [ThiI sulfur-carrier protein]-L-cysteine + a 4-thiouridine in tRNA + 2 oxidized [2Fe-2S]-[ferredoxin] + AMP + diphosphate</text>
        <dbReference type="Rhea" id="RHEA:24176"/>
        <dbReference type="Rhea" id="RHEA-COMP:10000"/>
        <dbReference type="Rhea" id="RHEA-COMP:10001"/>
        <dbReference type="Rhea" id="RHEA-COMP:13337"/>
        <dbReference type="Rhea" id="RHEA-COMP:13338"/>
        <dbReference type="Rhea" id="RHEA-COMP:13339"/>
        <dbReference type="Rhea" id="RHEA-COMP:13340"/>
        <dbReference type="ChEBI" id="CHEBI:15378"/>
        <dbReference type="ChEBI" id="CHEBI:29950"/>
        <dbReference type="ChEBI" id="CHEBI:30616"/>
        <dbReference type="ChEBI" id="CHEBI:33019"/>
        <dbReference type="ChEBI" id="CHEBI:33737"/>
        <dbReference type="ChEBI" id="CHEBI:33738"/>
        <dbReference type="ChEBI" id="CHEBI:61963"/>
        <dbReference type="ChEBI" id="CHEBI:65315"/>
        <dbReference type="ChEBI" id="CHEBI:136798"/>
        <dbReference type="ChEBI" id="CHEBI:456215"/>
        <dbReference type="EC" id="2.8.1.4"/>
    </reaction>
</comment>
<dbReference type="NCBIfam" id="TIGR00342">
    <property type="entry name" value="tRNA uracil 4-sulfurtransferase ThiI"/>
    <property type="match status" value="1"/>
</dbReference>
<evidence type="ECO:0000256" key="4">
    <source>
        <dbReference type="ARBA" id="ARBA00022679"/>
    </source>
</evidence>
<evidence type="ECO:0000256" key="1">
    <source>
        <dbReference type="ARBA" id="ARBA00004496"/>
    </source>
</evidence>
<feature type="binding site" evidence="9">
    <location>
        <begin position="188"/>
        <end position="189"/>
    </location>
    <ligand>
        <name>ATP</name>
        <dbReference type="ChEBI" id="CHEBI:30616"/>
    </ligand>
</feature>
<dbReference type="RefSeq" id="WP_326454371.1">
    <property type="nucleotide sequence ID" value="NZ_JAYMFH010000003.1"/>
</dbReference>
<keyword evidence="2 9" id="KW-0963">Cytoplasm</keyword>
<dbReference type="InterPro" id="IPR049961">
    <property type="entry name" value="ThiI_N"/>
</dbReference>
<sequence>MTEFQRIILVHYHEIGLKGRNRGVFEKRLQRNLEVLLGAYPVVTIHRISGRLLVFLREGTSLEVANQCTDAILGVPGVARASCGFKCELSLEVMGQAACIALAEAEPFESFKVSARRNHTVFPIDSMQMNRDIGAVLCEAFPAKRVQMKGQDVTVGVEAVEGTAYVYARSVRGIGGLPVGSSGKVVGLLSSGIDSPVALWRMARRGAVPVGVHFSGRPQTSDASEFLVDDIARVLARTGCIGRVYVVPFGDYQREISLACPPSLRVILYRRLMFKVAEEIARREGAGALVTGESLGQVASQTLDNIRATDDAVVMPVLRPLIGSDKLEIIDQAQELGTFEISSMDAPDCCTLFMPRNPETHAKLDEVREAEAAYPLDEWVAALADAAEPHDYACPAYKPRKRRDERAS</sequence>
<proteinExistence type="inferred from homology"/>
<evidence type="ECO:0000313" key="12">
    <source>
        <dbReference type="Proteomes" id="UP001343724"/>
    </source>
</evidence>
<name>A0ABU6IWU0_9ACTN</name>
<keyword evidence="7 9" id="KW-0694">RNA-binding</keyword>
<comment type="pathway">
    <text evidence="9">Cofactor biosynthesis; thiamine diphosphate biosynthesis.</text>
</comment>
<dbReference type="PROSITE" id="PS51165">
    <property type="entry name" value="THUMP"/>
    <property type="match status" value="1"/>
</dbReference>